<dbReference type="SUPFAM" id="SSF52540">
    <property type="entry name" value="P-loop containing nucleoside triphosphate hydrolases"/>
    <property type="match status" value="1"/>
</dbReference>
<name>A0ABM0MZY5_SACKO</name>
<protein>
    <submittedName>
        <fullName evidence="4">Uncharacterized protein LOC102800950</fullName>
    </submittedName>
</protein>
<keyword evidence="3" id="KW-1185">Reference proteome</keyword>
<evidence type="ECO:0000313" key="4">
    <source>
        <dbReference type="RefSeq" id="XP_006825576.1"/>
    </source>
</evidence>
<proteinExistence type="predicted"/>
<dbReference type="InterPro" id="IPR027417">
    <property type="entry name" value="P-loop_NTPase"/>
</dbReference>
<dbReference type="GeneID" id="102800950"/>
<keyword evidence="1" id="KW-0175">Coiled coil</keyword>
<sequence>MDISHQCYLSPYYADELKTTAFCGYIAIMKESSECFNESGYIEGDVGDIADGRDSKMATVLDVRNELEKCFKPVLTEMSEFKDTVTTIGKNVLHNRECLQVLGNEFKQHDGRVDKIERKVDDHAKRFFDVANIHSNQHEQQCKVMHGEMKNIVMEIFDERQKKLDAVLAKMEDKLDDVKEEIQREVSACRNKVDDNMNSVMEKCSCQQESIQACREMLQMISNTQNSRLDEQSMGSIPAKLDDVDTSANKNNTRLYKLEENVAQLQLQLTQMQLQQDEHHRDLLKVLLSAQPTSQNNQRQISTPGDATLITRNNGNHTLHHLVGGAPHESEDLLPGQLIDENTNESRDTDLVCDSPPLQPLCLSLVHEDPIAHPTTEGNTNRAKVSTIMLSAECYGHHLVVPTGGMFYLAGESNATTRQDYEELKLKSHTRMKNSVRIVLNTNVRLSSRILNLLHEHQECRNEKYHQLRTILHSTELKIFYGCVIIHAHLGTIEDRNTLLDDIKKGKTASKLRDLLLTDEVTGDVRERALDIVIVEQDFVDVIKDIVRLQIDYPNGRGIDELKEYFEKLSENEQEQLKSELGCKIADVRKGCILLDLEIENEEQAQELLMKLKSGELLKILKKIAEPVIDDTDKLKVEYFDEDFQQVVTEIKTFSPDSKETKSAPKSISTAAAAGSQDVLITGLNVPLPVDPFVGHDILLGNIYKSFKRCHKQDDAGKVTKENSVHVLTGADGSGKTQIAINYVHRYHMEYPAGRYWINASTLTSLDRGFQYIFKHLDLKLNSPTEKSTHIAIEMKEKVLEWLDCNPGWLIILDDVTDYELIKHYFPTFPIKGHIIITSRSSDFHGDTSQHYDEISVPRLSNAASQKLMLCSQGVTPADVFITIREMQEYDKKNYKSFCRIVDSLQGQPLALSITGSLIKSKKQSYLEYEESEVSVLVSHKHREENKTTKVYRKCDNIIDNGTANVSKTLKEEPGRKLTYPSPLKRRGPVLCGEKHIGYTPAHQATRKRCENAQNNGMFPQIVSLDSDVIVDGDIGSIPTHYKPFPDGLYK</sequence>
<dbReference type="RefSeq" id="XP_006825576.1">
    <property type="nucleotide sequence ID" value="XM_006825513.1"/>
</dbReference>
<evidence type="ECO:0000256" key="1">
    <source>
        <dbReference type="SAM" id="Coils"/>
    </source>
</evidence>
<dbReference type="Gene3D" id="3.40.50.300">
    <property type="entry name" value="P-loop containing nucleotide triphosphate hydrolases"/>
    <property type="match status" value="1"/>
</dbReference>
<organism evidence="3 4">
    <name type="scientific">Saccoglossus kowalevskii</name>
    <name type="common">Acorn worm</name>
    <dbReference type="NCBI Taxonomy" id="10224"/>
    <lineage>
        <taxon>Eukaryota</taxon>
        <taxon>Metazoa</taxon>
        <taxon>Hemichordata</taxon>
        <taxon>Enteropneusta</taxon>
        <taxon>Harrimaniidae</taxon>
        <taxon>Saccoglossus</taxon>
    </lineage>
</organism>
<evidence type="ECO:0000313" key="3">
    <source>
        <dbReference type="Proteomes" id="UP000694865"/>
    </source>
</evidence>
<reference evidence="4" key="1">
    <citation type="submission" date="2025-08" db="UniProtKB">
        <authorList>
            <consortium name="RefSeq"/>
        </authorList>
    </citation>
    <scope>IDENTIFICATION</scope>
    <source>
        <tissue evidence="4">Testes</tissue>
    </source>
</reference>
<dbReference type="Proteomes" id="UP000694865">
    <property type="component" value="Unplaced"/>
</dbReference>
<evidence type="ECO:0000259" key="2">
    <source>
        <dbReference type="Pfam" id="PF00931"/>
    </source>
</evidence>
<accession>A0ABM0MZY5</accession>
<dbReference type="InterPro" id="IPR002182">
    <property type="entry name" value="NB-ARC"/>
</dbReference>
<gene>
    <name evidence="4" type="primary">LOC102800950</name>
</gene>
<feature type="coiled-coil region" evidence="1">
    <location>
        <begin position="161"/>
        <end position="188"/>
    </location>
</feature>
<dbReference type="Pfam" id="PF00931">
    <property type="entry name" value="NB-ARC"/>
    <property type="match status" value="1"/>
</dbReference>
<feature type="domain" description="NB-ARC" evidence="2">
    <location>
        <begin position="723"/>
        <end position="869"/>
    </location>
</feature>
<feature type="coiled-coil region" evidence="1">
    <location>
        <begin position="248"/>
        <end position="275"/>
    </location>
</feature>